<dbReference type="RefSeq" id="WP_307487906.1">
    <property type="nucleotide sequence ID" value="NZ_JAUSUF010000015.1"/>
</dbReference>
<accession>A0ABT9UXG1</accession>
<dbReference type="InterPro" id="IPR022742">
    <property type="entry name" value="Hydrolase_4"/>
</dbReference>
<evidence type="ECO:0000313" key="3">
    <source>
        <dbReference type="EMBL" id="MDQ0151002.1"/>
    </source>
</evidence>
<evidence type="ECO:0000256" key="1">
    <source>
        <dbReference type="SAM" id="Phobius"/>
    </source>
</evidence>
<feature type="transmembrane region" description="Helical" evidence="1">
    <location>
        <begin position="6"/>
        <end position="26"/>
    </location>
</feature>
<dbReference type="Gene3D" id="3.40.50.1820">
    <property type="entry name" value="alpha/beta hydrolase"/>
    <property type="match status" value="1"/>
</dbReference>
<name>A0ABT9UXG1_9FIRM</name>
<evidence type="ECO:0000313" key="4">
    <source>
        <dbReference type="Proteomes" id="UP001228504"/>
    </source>
</evidence>
<comment type="caution">
    <text evidence="3">The sequence shown here is derived from an EMBL/GenBank/DDBJ whole genome shotgun (WGS) entry which is preliminary data.</text>
</comment>
<keyword evidence="1" id="KW-0812">Transmembrane</keyword>
<gene>
    <name evidence="3" type="ORF">J2S18_002976</name>
</gene>
<organism evidence="3 4">
    <name type="scientific">Eubacterium multiforme</name>
    <dbReference type="NCBI Taxonomy" id="83339"/>
    <lineage>
        <taxon>Bacteria</taxon>
        <taxon>Bacillati</taxon>
        <taxon>Bacillota</taxon>
        <taxon>Clostridia</taxon>
        <taxon>Eubacteriales</taxon>
        <taxon>Eubacteriaceae</taxon>
        <taxon>Eubacterium</taxon>
    </lineage>
</organism>
<protein>
    <submittedName>
        <fullName evidence="3">Fermentation-respiration switch protein FrsA (DUF1100 family)</fullName>
    </submittedName>
</protein>
<evidence type="ECO:0000259" key="2">
    <source>
        <dbReference type="Pfam" id="PF12146"/>
    </source>
</evidence>
<dbReference type="Proteomes" id="UP001228504">
    <property type="component" value="Unassembled WGS sequence"/>
</dbReference>
<dbReference type="InterPro" id="IPR052920">
    <property type="entry name" value="DNA-binding_regulatory"/>
</dbReference>
<dbReference type="EMBL" id="JAUSUF010000015">
    <property type="protein sequence ID" value="MDQ0151002.1"/>
    <property type="molecule type" value="Genomic_DNA"/>
</dbReference>
<keyword evidence="4" id="KW-1185">Reference proteome</keyword>
<keyword evidence="1" id="KW-1133">Transmembrane helix</keyword>
<sequence>MTIIYILSSVLILVIIALIVLGNRFYNLAINPAVSKDIVFKDEDEGSDDKVSKNETSGENKKEDIKWFLNESNYVDEYIESFDGLKLHGYKLINKDKTNMWIIAVHGYTSNGVLLSSYTRRFYDMGYNVLVPELRGHGKSEGNYIGMGWDDRLDILRWINLIVKDDKSASIILHGVSMGGATVMMVSGENLPHNVKGIIEDCGYTSIKDEFAYQLKAIFNLPSFPFLDVSSIICKIRAGYYFKDGSSIKQLAKNTRPMLFIHGDADDFVPFSMLNKVYNATNCTKEKLVIKGARHAKSAVVNPKLYWDTVREFIKRG</sequence>
<dbReference type="Pfam" id="PF12146">
    <property type="entry name" value="Hydrolase_4"/>
    <property type="match status" value="1"/>
</dbReference>
<dbReference type="InterPro" id="IPR029058">
    <property type="entry name" value="AB_hydrolase_fold"/>
</dbReference>
<keyword evidence="1" id="KW-0472">Membrane</keyword>
<dbReference type="PANTHER" id="PTHR43358">
    <property type="entry name" value="ALPHA/BETA-HYDROLASE"/>
    <property type="match status" value="1"/>
</dbReference>
<dbReference type="SUPFAM" id="SSF53474">
    <property type="entry name" value="alpha/beta-Hydrolases"/>
    <property type="match status" value="1"/>
</dbReference>
<reference evidence="3 4" key="1">
    <citation type="submission" date="2023-07" db="EMBL/GenBank/DDBJ databases">
        <title>Genomic Encyclopedia of Type Strains, Phase IV (KMG-IV): sequencing the most valuable type-strain genomes for metagenomic binning, comparative biology and taxonomic classification.</title>
        <authorList>
            <person name="Goeker M."/>
        </authorList>
    </citation>
    <scope>NUCLEOTIDE SEQUENCE [LARGE SCALE GENOMIC DNA]</scope>
    <source>
        <strain evidence="3 4">DSM 20694</strain>
    </source>
</reference>
<proteinExistence type="predicted"/>
<dbReference type="PANTHER" id="PTHR43358:SF4">
    <property type="entry name" value="ALPHA_BETA HYDROLASE FOLD-1 DOMAIN-CONTAINING PROTEIN"/>
    <property type="match status" value="1"/>
</dbReference>
<feature type="domain" description="Serine aminopeptidase S33" evidence="2">
    <location>
        <begin position="101"/>
        <end position="210"/>
    </location>
</feature>